<comment type="caution">
    <text evidence="1">The sequence shown here is derived from an EMBL/GenBank/DDBJ whole genome shotgun (WGS) entry which is preliminary data.</text>
</comment>
<evidence type="ECO:0000313" key="1">
    <source>
        <dbReference type="EMBL" id="KAF0755029.1"/>
    </source>
</evidence>
<sequence length="124" mass="14376">MSNMICLNTLTRICSLHFDELQYAKKPLIQEMLNYPPKCRRKLKTNAVPTKPIAYCIIFELKQEVNPSPKNKSTRVQDFLQRNVKEGSDILLKELDKSIKNTTCKKSLFNDNFNDILLLSKSPE</sequence>
<proteinExistence type="predicted"/>
<evidence type="ECO:0008006" key="3">
    <source>
        <dbReference type="Google" id="ProtNLM"/>
    </source>
</evidence>
<evidence type="ECO:0000313" key="2">
    <source>
        <dbReference type="Proteomes" id="UP000478052"/>
    </source>
</evidence>
<reference evidence="1 2" key="1">
    <citation type="submission" date="2019-08" db="EMBL/GenBank/DDBJ databases">
        <title>Whole genome of Aphis craccivora.</title>
        <authorList>
            <person name="Voronova N.V."/>
            <person name="Shulinski R.S."/>
            <person name="Bandarenka Y.V."/>
            <person name="Zhorov D.G."/>
            <person name="Warner D."/>
        </authorList>
    </citation>
    <scope>NUCLEOTIDE SEQUENCE [LARGE SCALE GENOMIC DNA]</scope>
    <source>
        <strain evidence="1">180601</strain>
        <tissue evidence="1">Whole Body</tissue>
    </source>
</reference>
<organism evidence="1 2">
    <name type="scientific">Aphis craccivora</name>
    <name type="common">Cowpea aphid</name>
    <dbReference type="NCBI Taxonomy" id="307492"/>
    <lineage>
        <taxon>Eukaryota</taxon>
        <taxon>Metazoa</taxon>
        <taxon>Ecdysozoa</taxon>
        <taxon>Arthropoda</taxon>
        <taxon>Hexapoda</taxon>
        <taxon>Insecta</taxon>
        <taxon>Pterygota</taxon>
        <taxon>Neoptera</taxon>
        <taxon>Paraneoptera</taxon>
        <taxon>Hemiptera</taxon>
        <taxon>Sternorrhyncha</taxon>
        <taxon>Aphidomorpha</taxon>
        <taxon>Aphidoidea</taxon>
        <taxon>Aphididae</taxon>
        <taxon>Aphidini</taxon>
        <taxon>Aphis</taxon>
        <taxon>Aphis</taxon>
    </lineage>
</organism>
<protein>
    <recommendedName>
        <fullName evidence="3">THAP-type domain-containing protein</fullName>
    </recommendedName>
</protein>
<dbReference type="EMBL" id="VUJU01004250">
    <property type="protein sequence ID" value="KAF0755029.1"/>
    <property type="molecule type" value="Genomic_DNA"/>
</dbReference>
<keyword evidence="2" id="KW-1185">Reference proteome</keyword>
<accession>A0A6G0YFY1</accession>
<gene>
    <name evidence="1" type="ORF">FWK35_00007087</name>
</gene>
<dbReference type="AlphaFoldDB" id="A0A6G0YFY1"/>
<dbReference type="Proteomes" id="UP000478052">
    <property type="component" value="Unassembled WGS sequence"/>
</dbReference>
<name>A0A6G0YFY1_APHCR</name>